<keyword evidence="6" id="KW-0170">Cobalt</keyword>
<evidence type="ECO:0000256" key="4">
    <source>
        <dbReference type="ARBA" id="ARBA00022525"/>
    </source>
</evidence>
<dbReference type="InterPro" id="IPR027954">
    <property type="entry name" value="Transcobalamin-like_C"/>
</dbReference>
<keyword evidence="10" id="KW-1185">Reference proteome</keyword>
<dbReference type="Gene3D" id="1.50.10.20">
    <property type="match status" value="1"/>
</dbReference>
<evidence type="ECO:0000256" key="1">
    <source>
        <dbReference type="ARBA" id="ARBA00004613"/>
    </source>
</evidence>
<gene>
    <name evidence="9" type="ORF">CVLEPA_LOCUS10556</name>
</gene>
<keyword evidence="3" id="KW-0813">Transport</keyword>
<evidence type="ECO:0000256" key="6">
    <source>
        <dbReference type="ARBA" id="ARBA00023285"/>
    </source>
</evidence>
<dbReference type="Proteomes" id="UP001642483">
    <property type="component" value="Unassembled WGS sequence"/>
</dbReference>
<evidence type="ECO:0000259" key="8">
    <source>
        <dbReference type="Pfam" id="PF14478"/>
    </source>
</evidence>
<dbReference type="PANTHER" id="PTHR10559:SF18">
    <property type="entry name" value="TRANSCOBALAMIN II"/>
    <property type="match status" value="1"/>
</dbReference>
<feature type="domain" description="Transcobalamin-like C-terminal" evidence="8">
    <location>
        <begin position="383"/>
        <end position="452"/>
    </location>
</feature>
<dbReference type="Pfam" id="PF01122">
    <property type="entry name" value="Cobalamin_bind"/>
    <property type="match status" value="1"/>
</dbReference>
<keyword evidence="4" id="KW-0964">Secreted</keyword>
<dbReference type="InterPro" id="IPR002157">
    <property type="entry name" value="Cbl-bd_prot"/>
</dbReference>
<proteinExistence type="inferred from homology"/>
<keyword evidence="5 7" id="KW-0732">Signal</keyword>
<evidence type="ECO:0000313" key="10">
    <source>
        <dbReference type="Proteomes" id="UP001642483"/>
    </source>
</evidence>
<dbReference type="Gene3D" id="2.170.130.30">
    <property type="match status" value="1"/>
</dbReference>
<dbReference type="PANTHER" id="PTHR10559">
    <property type="entry name" value="TRANSCOBALAMIN-1/GASTRIC INTRINSIC FACTOR"/>
    <property type="match status" value="1"/>
</dbReference>
<comment type="caution">
    <text evidence="9">The sequence shown here is derived from an EMBL/GenBank/DDBJ whole genome shotgun (WGS) entry which is preliminary data.</text>
</comment>
<dbReference type="InterPro" id="IPR051588">
    <property type="entry name" value="Cobalamin_Transport"/>
</dbReference>
<protein>
    <recommendedName>
        <fullName evidence="8">Transcobalamin-like C-terminal domain-containing protein</fullName>
    </recommendedName>
</protein>
<evidence type="ECO:0000256" key="3">
    <source>
        <dbReference type="ARBA" id="ARBA00022426"/>
    </source>
</evidence>
<evidence type="ECO:0000256" key="2">
    <source>
        <dbReference type="ARBA" id="ARBA00006449"/>
    </source>
</evidence>
<dbReference type="EMBL" id="CAWYQH010000068">
    <property type="protein sequence ID" value="CAK8680286.1"/>
    <property type="molecule type" value="Genomic_DNA"/>
</dbReference>
<sequence length="454" mass="50738">MLRIVLLAGIYFVANILAEYPVCDNSEADIALEELIHENVDRLMELRRPGWGWVNTPEVVLSLQLSAAKKFFAVNETIATMDQEVQDEFDSSCIGKKALYVMAVKATCGNPRNFAGFDLVENLRNSIGTQFRYLRRRQESPSHGWYNYGLAIQALCLCNIEIPRSHIVNIIRGQDASGGFGNRKSVVDDTSQVLLALACIKDQSLPTRRRPLMTKLKTAIDKAVGFLQTSRNNELDDFWIGNKFSSPAALLALKETTDLSQSSSWFCNDIARSVSNGLWEDEPEATVAHRLPAMRGRSVLALKDGWTCLDPDSIPEGYQPQYNPEKTLDCSTLLESNGIFSFFLPSIEVQLSVKKTLGSNNSTPYDYTVLVEVEKGFTLLETMAKARCNNQFEFAVQSSSFGSFVTSVDSLEAVASQRQFWSLLDAQTGDFLSVGIDQYKPSHRDHILFKLSVY</sequence>
<dbReference type="InterPro" id="IPR008930">
    <property type="entry name" value="Terpenoid_cyclase/PrenylTrfase"/>
</dbReference>
<evidence type="ECO:0000256" key="7">
    <source>
        <dbReference type="SAM" id="SignalP"/>
    </source>
</evidence>
<reference evidence="9 10" key="1">
    <citation type="submission" date="2024-02" db="EMBL/GenBank/DDBJ databases">
        <authorList>
            <person name="Daric V."/>
            <person name="Darras S."/>
        </authorList>
    </citation>
    <scope>NUCLEOTIDE SEQUENCE [LARGE SCALE GENOMIC DNA]</scope>
</reference>
<evidence type="ECO:0000313" key="9">
    <source>
        <dbReference type="EMBL" id="CAK8680286.1"/>
    </source>
</evidence>
<keyword evidence="3" id="KW-0406">Ion transport</keyword>
<dbReference type="Pfam" id="PF14478">
    <property type="entry name" value="DUF4430"/>
    <property type="match status" value="1"/>
</dbReference>
<comment type="subcellular location">
    <subcellularLocation>
        <location evidence="1">Secreted</location>
    </subcellularLocation>
</comment>
<comment type="similarity">
    <text evidence="2">Belongs to the eukaryotic cobalamin transport proteins family.</text>
</comment>
<accession>A0ABP0FNM5</accession>
<organism evidence="9 10">
    <name type="scientific">Clavelina lepadiformis</name>
    <name type="common">Light-bulb sea squirt</name>
    <name type="synonym">Ascidia lepadiformis</name>
    <dbReference type="NCBI Taxonomy" id="159417"/>
    <lineage>
        <taxon>Eukaryota</taxon>
        <taxon>Metazoa</taxon>
        <taxon>Chordata</taxon>
        <taxon>Tunicata</taxon>
        <taxon>Ascidiacea</taxon>
        <taxon>Aplousobranchia</taxon>
        <taxon>Clavelinidae</taxon>
        <taxon>Clavelina</taxon>
    </lineage>
</organism>
<feature type="chain" id="PRO_5047279080" description="Transcobalamin-like C-terminal domain-containing protein" evidence="7">
    <location>
        <begin position="19"/>
        <end position="454"/>
    </location>
</feature>
<name>A0ABP0FNM5_CLALP</name>
<feature type="signal peptide" evidence="7">
    <location>
        <begin position="1"/>
        <end position="18"/>
    </location>
</feature>
<evidence type="ECO:0000256" key="5">
    <source>
        <dbReference type="ARBA" id="ARBA00022729"/>
    </source>
</evidence>
<keyword evidence="3" id="KW-0171">Cobalt transport</keyword>
<dbReference type="SUPFAM" id="SSF48239">
    <property type="entry name" value="Terpenoid cyclases/Protein prenyltransferases"/>
    <property type="match status" value="1"/>
</dbReference>